<feature type="transmembrane region" description="Helical" evidence="1">
    <location>
        <begin position="166"/>
        <end position="188"/>
    </location>
</feature>
<reference evidence="2 3" key="1">
    <citation type="journal article" date="2014" name="ISME J.">
        <title>Candidatus Competibacter-lineage genomes retrieved from metagenomes reveal functional metabolic diversity.</title>
        <authorList>
            <person name="McIlroy S.J."/>
            <person name="Albertsen M."/>
            <person name="Andresen E.K."/>
            <person name="Saunders A.M."/>
            <person name="Kristiansen R."/>
            <person name="Stokholm-Bjerregaard M."/>
            <person name="Nielsen K.L."/>
            <person name="Nielsen P.H."/>
        </authorList>
    </citation>
    <scope>NUCLEOTIDE SEQUENCE [LARGE SCALE GENOMIC DNA]</scope>
    <source>
        <strain evidence="2 3">Run_B_J11</strain>
    </source>
</reference>
<evidence type="ECO:0000256" key="1">
    <source>
        <dbReference type="SAM" id="Phobius"/>
    </source>
</evidence>
<dbReference type="AlphaFoldDB" id="A0A7U7G7J5"/>
<comment type="caution">
    <text evidence="2">The sequence shown here is derived from an EMBL/GenBank/DDBJ whole genome shotgun (WGS) entry which is preliminary data.</text>
</comment>
<dbReference type="InterPro" id="IPR022051">
    <property type="entry name" value="DUF3611"/>
</dbReference>
<feature type="transmembrane region" description="Helical" evidence="1">
    <location>
        <begin position="27"/>
        <end position="48"/>
    </location>
</feature>
<protein>
    <recommendedName>
        <fullName evidence="4">DUF3611 family protein</fullName>
    </recommendedName>
</protein>
<organism evidence="2 3">
    <name type="scientific">Candidatus Contendobacter odensis Run_B_J11</name>
    <dbReference type="NCBI Taxonomy" id="1400861"/>
    <lineage>
        <taxon>Bacteria</taxon>
        <taxon>Pseudomonadati</taxon>
        <taxon>Pseudomonadota</taxon>
        <taxon>Gammaproteobacteria</taxon>
        <taxon>Candidatus Competibacteraceae</taxon>
        <taxon>Candidatus Contendibacter</taxon>
    </lineage>
</organism>
<name>A0A7U7G7J5_9GAMM</name>
<dbReference type="Pfam" id="PF12263">
    <property type="entry name" value="DUF3611"/>
    <property type="match status" value="1"/>
</dbReference>
<accession>A0A7U7G7J5</accession>
<dbReference type="PANTHER" id="PTHR34548">
    <property type="entry name" value="PROTEIN TIC 21, CHLOROPLASTIC"/>
    <property type="match status" value="1"/>
</dbReference>
<keyword evidence="1" id="KW-0812">Transmembrane</keyword>
<dbReference type="OrthoDB" id="5766633at2"/>
<feature type="transmembrane region" description="Helical" evidence="1">
    <location>
        <begin position="102"/>
        <end position="126"/>
    </location>
</feature>
<keyword evidence="3" id="KW-1185">Reference proteome</keyword>
<keyword evidence="1" id="KW-0472">Membrane</keyword>
<dbReference type="Proteomes" id="UP000019184">
    <property type="component" value="Unassembled WGS sequence"/>
</dbReference>
<gene>
    <name evidence="2" type="ORF">BN874_1070032</name>
</gene>
<dbReference type="PANTHER" id="PTHR34548:SF2">
    <property type="entry name" value="PROTEIN TIC 21, CHLOROPLASTIC"/>
    <property type="match status" value="1"/>
</dbReference>
<keyword evidence="1" id="KW-1133">Transmembrane helix</keyword>
<evidence type="ECO:0008006" key="4">
    <source>
        <dbReference type="Google" id="ProtNLM"/>
    </source>
</evidence>
<proteinExistence type="predicted"/>
<evidence type="ECO:0000313" key="2">
    <source>
        <dbReference type="EMBL" id="CDH43174.1"/>
    </source>
</evidence>
<dbReference type="EMBL" id="CBTK010000010">
    <property type="protein sequence ID" value="CDH43174.1"/>
    <property type="molecule type" value="Genomic_DNA"/>
</dbReference>
<sequence>MLKKLMESLQQPGTQSLAKTFSRLGRIGFWVQIVMGAIPLLLMAYAFIFSRSPSGPRAGLAVVEYLTLASLLILIFTIVWFHRYTRLANSIADPQACPPASSVIRSVWTGLVASSIGLLFSMLVMVTETGHLLFYFLAAPQGGVPVFQTSDAGQTGWVSAVDMMSLMALSLCVFAELVVLILSLWLLFRTIQASAEFPQATAS</sequence>
<feature type="transmembrane region" description="Helical" evidence="1">
    <location>
        <begin position="60"/>
        <end position="81"/>
    </location>
</feature>
<evidence type="ECO:0000313" key="3">
    <source>
        <dbReference type="Proteomes" id="UP000019184"/>
    </source>
</evidence>
<dbReference type="RefSeq" id="WP_034430142.1">
    <property type="nucleotide sequence ID" value="NZ_CBTK010000010.1"/>
</dbReference>